<evidence type="ECO:0000313" key="2">
    <source>
        <dbReference type="Proteomes" id="UP000662200"/>
    </source>
</evidence>
<name>A0A8J3FGI6_9ACTN</name>
<organism evidence="1 2">
    <name type="scientific">Pilimelia terevasa</name>
    <dbReference type="NCBI Taxonomy" id="53372"/>
    <lineage>
        <taxon>Bacteria</taxon>
        <taxon>Bacillati</taxon>
        <taxon>Actinomycetota</taxon>
        <taxon>Actinomycetes</taxon>
        <taxon>Micromonosporales</taxon>
        <taxon>Micromonosporaceae</taxon>
        <taxon>Pilimelia</taxon>
    </lineage>
</organism>
<evidence type="ECO:0000313" key="1">
    <source>
        <dbReference type="EMBL" id="GGK24907.1"/>
    </source>
</evidence>
<dbReference type="AlphaFoldDB" id="A0A8J3FGI6"/>
<dbReference type="EMBL" id="BMQC01000004">
    <property type="protein sequence ID" value="GGK24907.1"/>
    <property type="molecule type" value="Genomic_DNA"/>
</dbReference>
<protein>
    <submittedName>
        <fullName evidence="1">Uncharacterized protein</fullName>
    </submittedName>
</protein>
<reference evidence="1" key="1">
    <citation type="journal article" date="2014" name="Int. J. Syst. Evol. Microbiol.">
        <title>Complete genome sequence of Corynebacterium casei LMG S-19264T (=DSM 44701T), isolated from a smear-ripened cheese.</title>
        <authorList>
            <consortium name="US DOE Joint Genome Institute (JGI-PGF)"/>
            <person name="Walter F."/>
            <person name="Albersmeier A."/>
            <person name="Kalinowski J."/>
            <person name="Ruckert C."/>
        </authorList>
    </citation>
    <scope>NUCLEOTIDE SEQUENCE</scope>
    <source>
        <strain evidence="1">JCM 3091</strain>
    </source>
</reference>
<dbReference type="Proteomes" id="UP000662200">
    <property type="component" value="Unassembled WGS sequence"/>
</dbReference>
<keyword evidence="2" id="KW-1185">Reference proteome</keyword>
<proteinExistence type="predicted"/>
<reference evidence="1" key="2">
    <citation type="submission" date="2020-09" db="EMBL/GenBank/DDBJ databases">
        <authorList>
            <person name="Sun Q."/>
            <person name="Ohkuma M."/>
        </authorList>
    </citation>
    <scope>NUCLEOTIDE SEQUENCE</scope>
    <source>
        <strain evidence="1">JCM 3091</strain>
    </source>
</reference>
<comment type="caution">
    <text evidence="1">The sequence shown here is derived from an EMBL/GenBank/DDBJ whole genome shotgun (WGS) entry which is preliminary data.</text>
</comment>
<sequence length="152" mass="15330">MGGYFARRAQVAGRARRRRRVVALAGAVALVGGMLTLTNVSSAAEVSVRGGGANAGKKVESGNQVEFSDEQADAAGRKAAQLVQNSLGGLSNAEILQVIDAGIEAEGDAKKQAADAGADGNTQAVLAAQARARGSLELAARFRAARQAGGRG</sequence>
<accession>A0A8J3FGI6</accession>
<gene>
    <name evidence="1" type="ORF">GCM10010124_16800</name>
</gene>